<reference evidence="2" key="1">
    <citation type="submission" date="2018-03" db="EMBL/GenBank/DDBJ databases">
        <authorList>
            <person name="Blom J."/>
        </authorList>
    </citation>
    <scope>NUCLEOTIDE SEQUENCE [LARGE SCALE GENOMIC DNA]</scope>
    <source>
        <strain evidence="2">KPC-SM-21</strain>
    </source>
</reference>
<evidence type="ECO:0000313" key="2">
    <source>
        <dbReference type="Proteomes" id="UP000245974"/>
    </source>
</evidence>
<gene>
    <name evidence="1" type="ORF">KPC_1980</name>
</gene>
<evidence type="ECO:0008006" key="3">
    <source>
        <dbReference type="Google" id="ProtNLM"/>
    </source>
</evidence>
<sequence length="208" mass="24163">MALNVGQDFKKRWLDAPEAVRQAFIDDLTRITELFDHKTQDIRAWIEYDQRSMQVAGLKVEQAYADLKAQLIEEARVRKQLALETALAEKRAKQTEYNKQLQIDEAHQYQAQTEALMAIRQNIDLEIEQYTSQYTKNPVLGEIAITSIHSESKPQIQNELENIKIMLELEFEEIIEQAVSTFREKLQSATQEEIDSLLTKISSHIDKK</sequence>
<name>A0A2U3MZF5_9GAMM</name>
<proteinExistence type="predicted"/>
<organism evidence="1 2">
    <name type="scientific">Acinetobacter stercoris</name>
    <dbReference type="NCBI Taxonomy" id="2126983"/>
    <lineage>
        <taxon>Bacteria</taxon>
        <taxon>Pseudomonadati</taxon>
        <taxon>Pseudomonadota</taxon>
        <taxon>Gammaproteobacteria</taxon>
        <taxon>Moraxellales</taxon>
        <taxon>Moraxellaceae</taxon>
        <taxon>Acinetobacter</taxon>
    </lineage>
</organism>
<dbReference type="AlphaFoldDB" id="A0A2U3MZF5"/>
<dbReference type="OrthoDB" id="6717597at2"/>
<accession>A0A2U3MZF5</accession>
<keyword evidence="2" id="KW-1185">Reference proteome</keyword>
<dbReference type="InParanoid" id="A0A2U3MZF5"/>
<protein>
    <recommendedName>
        <fullName evidence="3">PspA/IM30 family protein</fullName>
    </recommendedName>
</protein>
<dbReference type="Proteomes" id="UP000245974">
    <property type="component" value="Unassembled WGS sequence"/>
</dbReference>
<evidence type="ECO:0000313" key="1">
    <source>
        <dbReference type="EMBL" id="SPL70802.1"/>
    </source>
</evidence>
<dbReference type="EMBL" id="OOGT01000082">
    <property type="protein sequence ID" value="SPL70802.1"/>
    <property type="molecule type" value="Genomic_DNA"/>
</dbReference>